<reference evidence="3" key="1">
    <citation type="submission" date="2022-09" db="EMBL/GenBank/DDBJ databases">
        <title>Diverse halophilic archaea isolated from saline environments.</title>
        <authorList>
            <person name="Cui H.-L."/>
        </authorList>
    </citation>
    <scope>NUCLEOTIDE SEQUENCE</scope>
    <source>
        <strain evidence="3">ZS-35-S2</strain>
    </source>
</reference>
<dbReference type="InterPro" id="IPR050272">
    <property type="entry name" value="Isochorismatase-like_hydrls"/>
</dbReference>
<dbReference type="GeneID" id="74944851"/>
<name>A0A9E7UAQ4_9EURY</name>
<accession>A0A9E7UAQ4</accession>
<dbReference type="InterPro" id="IPR000868">
    <property type="entry name" value="Isochorismatase-like_dom"/>
</dbReference>
<dbReference type="KEGG" id="ssai:N0B31_20475"/>
<dbReference type="InterPro" id="IPR036380">
    <property type="entry name" value="Isochorismatase-like_sf"/>
</dbReference>
<evidence type="ECO:0000259" key="2">
    <source>
        <dbReference type="Pfam" id="PF00857"/>
    </source>
</evidence>
<dbReference type="RefSeq" id="WP_260593503.1">
    <property type="nucleotide sequence ID" value="NZ_CP104003.1"/>
</dbReference>
<dbReference type="Gene3D" id="3.40.50.850">
    <property type="entry name" value="Isochorismatase-like"/>
    <property type="match status" value="1"/>
</dbReference>
<dbReference type="AlphaFoldDB" id="A0A9E7UAQ4"/>
<dbReference type="GO" id="GO:0016787">
    <property type="term" value="F:hydrolase activity"/>
    <property type="evidence" value="ECO:0007669"/>
    <property type="project" value="UniProtKB-KW"/>
</dbReference>
<protein>
    <submittedName>
        <fullName evidence="3">Isochorismatase family protein</fullName>
    </submittedName>
</protein>
<proteinExistence type="predicted"/>
<dbReference type="Proteomes" id="UP001057580">
    <property type="component" value="Chromosome"/>
</dbReference>
<dbReference type="SUPFAM" id="SSF52499">
    <property type="entry name" value="Isochorismatase-like hydrolases"/>
    <property type="match status" value="1"/>
</dbReference>
<organism evidence="3 4">
    <name type="scientific">Salinirubellus salinus</name>
    <dbReference type="NCBI Taxonomy" id="1364945"/>
    <lineage>
        <taxon>Archaea</taxon>
        <taxon>Methanobacteriati</taxon>
        <taxon>Methanobacteriota</taxon>
        <taxon>Stenosarchaea group</taxon>
        <taxon>Halobacteria</taxon>
        <taxon>Halobacteriales</taxon>
        <taxon>Natronomonadaceae</taxon>
        <taxon>Salinirubellus</taxon>
    </lineage>
</organism>
<dbReference type="Pfam" id="PF00857">
    <property type="entry name" value="Isochorismatase"/>
    <property type="match status" value="1"/>
</dbReference>
<keyword evidence="4" id="KW-1185">Reference proteome</keyword>
<evidence type="ECO:0000313" key="3">
    <source>
        <dbReference type="EMBL" id="UWM54483.1"/>
    </source>
</evidence>
<evidence type="ECO:0000256" key="1">
    <source>
        <dbReference type="ARBA" id="ARBA00022801"/>
    </source>
</evidence>
<gene>
    <name evidence="3" type="ORF">N0B31_20475</name>
</gene>
<dbReference type="PANTHER" id="PTHR43540:SF1">
    <property type="entry name" value="ISOCHORISMATASE HYDROLASE"/>
    <property type="match status" value="1"/>
</dbReference>
<evidence type="ECO:0000313" key="4">
    <source>
        <dbReference type="Proteomes" id="UP001057580"/>
    </source>
</evidence>
<keyword evidence="1" id="KW-0378">Hydrolase</keyword>
<dbReference type="EMBL" id="CP104003">
    <property type="protein sequence ID" value="UWM54483.1"/>
    <property type="molecule type" value="Genomic_DNA"/>
</dbReference>
<sequence>MTERDTILGASDREVLAATDEKPLPGLTPRCESGRHPVVLAIDLQRHLFGDDVPIEQSVEGYRTSMGAVAYRALEHIEPLLAAAHDADIPVVYTRVVPGARSGLGPDDIGLTDGLAVRDDDLVLDKSYSSAFYGTDLTARLVRADVDTVVVLGCSASGCVRSTALDAAQLGFAVLVPRECVFDRVQASTAVALLDIDERYGHVRDADDVTSYLREAAA</sequence>
<dbReference type="PANTHER" id="PTHR43540">
    <property type="entry name" value="PEROXYUREIDOACRYLATE/UREIDOACRYLATE AMIDOHYDROLASE-RELATED"/>
    <property type="match status" value="1"/>
</dbReference>
<feature type="domain" description="Isochorismatase-like" evidence="2">
    <location>
        <begin position="38"/>
        <end position="207"/>
    </location>
</feature>